<dbReference type="EMBL" id="JAAPAO010000076">
    <property type="protein sequence ID" value="KAF4673756.1"/>
    <property type="molecule type" value="Genomic_DNA"/>
</dbReference>
<accession>A0A7J6MQT5</accession>
<evidence type="ECO:0000313" key="3">
    <source>
        <dbReference type="Proteomes" id="UP000591131"/>
    </source>
</evidence>
<gene>
    <name evidence="2" type="ORF">FOL47_010136</name>
</gene>
<dbReference type="Proteomes" id="UP000591131">
    <property type="component" value="Unassembled WGS sequence"/>
</dbReference>
<feature type="region of interest" description="Disordered" evidence="1">
    <location>
        <begin position="558"/>
        <end position="593"/>
    </location>
</feature>
<dbReference type="GO" id="GO:0061863">
    <property type="term" value="F:microtubule plus end polymerase"/>
    <property type="evidence" value="ECO:0007669"/>
    <property type="project" value="InterPro"/>
</dbReference>
<dbReference type="GO" id="GO:0046785">
    <property type="term" value="P:microtubule polymerization"/>
    <property type="evidence" value="ECO:0007669"/>
    <property type="project" value="InterPro"/>
</dbReference>
<dbReference type="OrthoDB" id="434292at2759"/>
<dbReference type="PANTHER" id="PTHR12609">
    <property type="entry name" value="MICROTUBULE ASSOCIATED PROTEIN XMAP215"/>
    <property type="match status" value="1"/>
</dbReference>
<sequence>MPPSPIADSLRSALRGHLAALSPPNVRDITVPEEIVIGSVKKSVKERRRAYERLEETLSLTDADYNHALLAALCNEEGFLVDAVLQVKQCLLGVLLRLFEGEAWLEVTAVELILPRVIKAYVADVKCGSMVTAILHTVAMKKGLDGPLVVLALGMVELDNPTSPTGRLFIERGADAFISLLVNFSPCAIRRPEAVLNPILVWCRDDLLACEGVRQLHRAGERIAACLCGYGGDSTAQYLGYHGSWTPVIPPIMKVDGGLDPLPGDGVWLELPVAVHESSCLKSDATSNRRKAAPISKSNVQRPTAAAAVVVRRTIGDALGSRTLLEHSVPQLVGTPTYITAEQLLSKQWRLRMEGLSNLKSALAGGQVDGKSVVDDIGNSLIAMIQNESHRACLALALSAVMLSAKGDPHCKALLRTFGPPTARRMGDASPQISVAATSCQEVWSENEVDEWWKVVCQPILSERPPACSSSSLKAKLLELLVKRLDDQKSLPPDVLPSLLKSGCLTDRHPGLRSTSEKLLRHLLPVAKEAAIDSQLELLAASERQALKPVLIRAASVEKTRNSPALRSRPRRNQSKPERKKPSTGTAVRVDSDDKDNVLAEYISVDPKAVSSKSPGEPRTTVEEQVLKIELRPARELQSLRSMRDGQSLQCHENAWPSPKPGQKKELKRQFETQVLEGAARKTLLNLMFDSVDVTERLAVLQLWTGLVERRPSECEPISDLLVEWIIILSQEAAPENQQLQRSWDGLVTKLIDHIDISGSTASRLLFWILSKSKGVVTEIDRRITEKAGRLRTVQLVTALFNRQLCDRGVNDLILLVAEQVDGGSCSRRACKEFCTALLKRMSQSSTRSCKLLADAIVKSGGSAWGFAMQDALKEANSDSSVVKLLLPPPVDTLSTSDPLSKPDSEVGSLPTSLTAAIATLRALNSALLSGSRIDKPRQLLKLLTKASTFIFDACDPKTDPAVYLAFLDPVERITRSREFWSCGDILKKDLEEFIAYMLSPLVNRSLRHVITHGLDPPCEAVFEKINHIIIHSVAYYPERPDAFAALLEVGLRDSKFVPPVLRCIDKLTRTGMIPLHDPEYPIKLAIVLLNHTRDLLRLAEHAGVKEVNRSELVMASKIAQSHFFSFDDIASLLSGSQGNCATVRELELLRCIGTSISHHT</sequence>
<evidence type="ECO:0000313" key="2">
    <source>
        <dbReference type="EMBL" id="KAF4673756.1"/>
    </source>
</evidence>
<dbReference type="GO" id="GO:0030951">
    <property type="term" value="P:establishment or maintenance of microtubule cytoskeleton polarity"/>
    <property type="evidence" value="ECO:0007669"/>
    <property type="project" value="InterPro"/>
</dbReference>
<dbReference type="GO" id="GO:0007051">
    <property type="term" value="P:spindle organization"/>
    <property type="evidence" value="ECO:0007669"/>
    <property type="project" value="InterPro"/>
</dbReference>
<dbReference type="InterPro" id="IPR016024">
    <property type="entry name" value="ARM-type_fold"/>
</dbReference>
<protein>
    <submittedName>
        <fullName evidence="2">Uncharacterized protein</fullName>
    </submittedName>
</protein>
<organism evidence="2 3">
    <name type="scientific">Perkinsus chesapeaki</name>
    <name type="common">Clam parasite</name>
    <name type="synonym">Perkinsus andrewsi</name>
    <dbReference type="NCBI Taxonomy" id="330153"/>
    <lineage>
        <taxon>Eukaryota</taxon>
        <taxon>Sar</taxon>
        <taxon>Alveolata</taxon>
        <taxon>Perkinsozoa</taxon>
        <taxon>Perkinsea</taxon>
        <taxon>Perkinsida</taxon>
        <taxon>Perkinsidae</taxon>
        <taxon>Perkinsus</taxon>
    </lineage>
</organism>
<dbReference type="InterPro" id="IPR045110">
    <property type="entry name" value="XMAP215"/>
</dbReference>
<keyword evidence="3" id="KW-1185">Reference proteome</keyword>
<dbReference type="SUPFAM" id="SSF48371">
    <property type="entry name" value="ARM repeat"/>
    <property type="match status" value="1"/>
</dbReference>
<dbReference type="GO" id="GO:0051010">
    <property type="term" value="F:microtubule plus-end binding"/>
    <property type="evidence" value="ECO:0007669"/>
    <property type="project" value="InterPro"/>
</dbReference>
<evidence type="ECO:0000256" key="1">
    <source>
        <dbReference type="SAM" id="MobiDB-lite"/>
    </source>
</evidence>
<comment type="caution">
    <text evidence="2">The sequence shown here is derived from an EMBL/GenBank/DDBJ whole genome shotgun (WGS) entry which is preliminary data.</text>
</comment>
<dbReference type="Gene3D" id="1.25.10.10">
    <property type="entry name" value="Leucine-rich Repeat Variant"/>
    <property type="match status" value="1"/>
</dbReference>
<reference evidence="2 3" key="1">
    <citation type="submission" date="2020-04" db="EMBL/GenBank/DDBJ databases">
        <title>Perkinsus chesapeaki whole genome sequence.</title>
        <authorList>
            <person name="Bogema D.R."/>
        </authorList>
    </citation>
    <scope>NUCLEOTIDE SEQUENCE [LARGE SCALE GENOMIC DNA]</scope>
    <source>
        <strain evidence="2">ATCC PRA-425</strain>
    </source>
</reference>
<name>A0A7J6MQT5_PERCH</name>
<dbReference type="AlphaFoldDB" id="A0A7J6MQT5"/>
<proteinExistence type="predicted"/>
<dbReference type="InterPro" id="IPR011989">
    <property type="entry name" value="ARM-like"/>
</dbReference>